<accession>A0A1X2HTW7</accession>
<comment type="similarity">
    <text evidence="2 8">Belongs to the methyltransferase superfamily. LCMT family.</text>
</comment>
<organism evidence="10 11">
    <name type="scientific">Syncephalastrum racemosum</name>
    <name type="common">Filamentous fungus</name>
    <dbReference type="NCBI Taxonomy" id="13706"/>
    <lineage>
        <taxon>Eukaryota</taxon>
        <taxon>Fungi</taxon>
        <taxon>Fungi incertae sedis</taxon>
        <taxon>Mucoromycota</taxon>
        <taxon>Mucoromycotina</taxon>
        <taxon>Mucoromycetes</taxon>
        <taxon>Mucorales</taxon>
        <taxon>Syncephalastraceae</taxon>
        <taxon>Syncephalastrum</taxon>
    </lineage>
</organism>
<dbReference type="OrthoDB" id="203237at2759"/>
<dbReference type="GO" id="GO:0018423">
    <property type="term" value="F:protein C-terminal leucine carboxyl O-methyltransferase activity"/>
    <property type="evidence" value="ECO:0007669"/>
    <property type="project" value="UniProtKB-EC"/>
</dbReference>
<dbReference type="AlphaFoldDB" id="A0A1X2HTW7"/>
<dbReference type="PANTHER" id="PTHR13600:SF21">
    <property type="entry name" value="LEUCINE CARBOXYL METHYLTRANSFERASE 1"/>
    <property type="match status" value="1"/>
</dbReference>
<dbReference type="InParanoid" id="A0A1X2HTW7"/>
<evidence type="ECO:0000256" key="4">
    <source>
        <dbReference type="ARBA" id="ARBA00017497"/>
    </source>
</evidence>
<dbReference type="SUPFAM" id="SSF53335">
    <property type="entry name" value="S-adenosyl-L-methionine-dependent methyltransferases"/>
    <property type="match status" value="1"/>
</dbReference>
<name>A0A1X2HTW7_SYNRA</name>
<dbReference type="GO" id="GO:0009966">
    <property type="term" value="P:regulation of signal transduction"/>
    <property type="evidence" value="ECO:0007669"/>
    <property type="project" value="UniProtKB-ARBA"/>
</dbReference>
<dbReference type="InterPro" id="IPR007213">
    <property type="entry name" value="Ppm1/Ppm2/Tcmp"/>
</dbReference>
<feature type="binding site" evidence="9">
    <location>
        <begin position="156"/>
        <end position="157"/>
    </location>
    <ligand>
        <name>S-adenosyl-L-methionine</name>
        <dbReference type="ChEBI" id="CHEBI:59789"/>
    </ligand>
</feature>
<feature type="binding site" evidence="9">
    <location>
        <position position="57"/>
    </location>
    <ligand>
        <name>S-adenosyl-L-methionine</name>
        <dbReference type="ChEBI" id="CHEBI:59789"/>
    </ligand>
</feature>
<dbReference type="InterPro" id="IPR029063">
    <property type="entry name" value="SAM-dependent_MTases_sf"/>
</dbReference>
<evidence type="ECO:0000256" key="7">
    <source>
        <dbReference type="ARBA" id="ARBA00022691"/>
    </source>
</evidence>
<dbReference type="EC" id="2.1.1.233" evidence="3 8"/>
<dbReference type="InterPro" id="IPR016651">
    <property type="entry name" value="LCMT1"/>
</dbReference>
<dbReference type="Pfam" id="PF04072">
    <property type="entry name" value="LCM"/>
    <property type="match status" value="1"/>
</dbReference>
<dbReference type="Proteomes" id="UP000242180">
    <property type="component" value="Unassembled WGS sequence"/>
</dbReference>
<dbReference type="EMBL" id="MCGN01000001">
    <property type="protein sequence ID" value="ORZ03045.1"/>
    <property type="molecule type" value="Genomic_DNA"/>
</dbReference>
<dbReference type="PIRSF" id="PIRSF016305">
    <property type="entry name" value="LCM_mtfrase"/>
    <property type="match status" value="1"/>
</dbReference>
<dbReference type="OMA" id="IIYEPIR"/>
<evidence type="ECO:0000256" key="5">
    <source>
        <dbReference type="ARBA" id="ARBA00022603"/>
    </source>
</evidence>
<evidence type="ECO:0000256" key="6">
    <source>
        <dbReference type="ARBA" id="ARBA00022679"/>
    </source>
</evidence>
<keyword evidence="6 8" id="KW-0808">Transferase</keyword>
<evidence type="ECO:0000313" key="10">
    <source>
        <dbReference type="EMBL" id="ORZ03045.1"/>
    </source>
</evidence>
<keyword evidence="11" id="KW-1185">Reference proteome</keyword>
<proteinExistence type="inferred from homology"/>
<comment type="caution">
    <text evidence="10">The sequence shown here is derived from an EMBL/GenBank/DDBJ whole genome shotgun (WGS) entry which is preliminary data.</text>
</comment>
<keyword evidence="7 8" id="KW-0949">S-adenosyl-L-methionine</keyword>
<evidence type="ECO:0000256" key="2">
    <source>
        <dbReference type="ARBA" id="ARBA00010703"/>
    </source>
</evidence>
<gene>
    <name evidence="10" type="ORF">BCR43DRAFT_482645</name>
</gene>
<evidence type="ECO:0000256" key="8">
    <source>
        <dbReference type="PIRNR" id="PIRNR016305"/>
    </source>
</evidence>
<evidence type="ECO:0000256" key="1">
    <source>
        <dbReference type="ARBA" id="ARBA00000724"/>
    </source>
</evidence>
<feature type="binding site" evidence="9">
    <location>
        <position position="184"/>
    </location>
    <ligand>
        <name>S-adenosyl-L-methionine</name>
        <dbReference type="ChEBI" id="CHEBI:59789"/>
    </ligand>
</feature>
<evidence type="ECO:0000256" key="3">
    <source>
        <dbReference type="ARBA" id="ARBA00012834"/>
    </source>
</evidence>
<dbReference type="Gene3D" id="3.40.50.150">
    <property type="entry name" value="Vaccinia Virus protein VP39"/>
    <property type="match status" value="1"/>
</dbReference>
<keyword evidence="5 8" id="KW-0489">Methyltransferase</keyword>
<sequence>MEFDNPEDEAIRGTNDDATVSRLSAVTIGYFDDPFVRYFVKRPVRRSPIINRGSYIRNYALDRLVQRFLQTPTDKKKQILGLGAGFDTRYFLLRAGHLKGTESLAKYYEVDFPEIVMKKAMTIQRRKELHEHLSHVRIEKGGTELQSDQYCLLGNDLRSWKESVVPQLLANGFDTSAPTLFLSECVLIYLEPTHSDAIMAWMTETLSDCAFVLYEQIRPNDSFGKMMLRNLESRDIQLKGIHAYPDLQHQERRFLDLGWRFAKAVDTNAIHDTYLVPGDLARMAKLEILDELEEWRLLAAHYCVAWACKSDNETFDNVRLGEA</sequence>
<dbReference type="GO" id="GO:0032259">
    <property type="term" value="P:methylation"/>
    <property type="evidence" value="ECO:0007669"/>
    <property type="project" value="UniProtKB-KW"/>
</dbReference>
<reference evidence="10 11" key="1">
    <citation type="submission" date="2016-07" db="EMBL/GenBank/DDBJ databases">
        <title>Pervasive Adenine N6-methylation of Active Genes in Fungi.</title>
        <authorList>
            <consortium name="DOE Joint Genome Institute"/>
            <person name="Mondo S.J."/>
            <person name="Dannebaum R.O."/>
            <person name="Kuo R.C."/>
            <person name="Labutti K."/>
            <person name="Haridas S."/>
            <person name="Kuo A."/>
            <person name="Salamov A."/>
            <person name="Ahrendt S.R."/>
            <person name="Lipzen A."/>
            <person name="Sullivan W."/>
            <person name="Andreopoulos W.B."/>
            <person name="Clum A."/>
            <person name="Lindquist E."/>
            <person name="Daum C."/>
            <person name="Ramamoorthy G.K."/>
            <person name="Gryganskyi A."/>
            <person name="Culley D."/>
            <person name="Magnuson J.K."/>
            <person name="James T.Y."/>
            <person name="O'Malley M.A."/>
            <person name="Stajich J.E."/>
            <person name="Spatafora J.W."/>
            <person name="Visel A."/>
            <person name="Grigoriev I.V."/>
        </authorList>
    </citation>
    <scope>NUCLEOTIDE SEQUENCE [LARGE SCALE GENOMIC DNA]</scope>
    <source>
        <strain evidence="10 11">NRRL 2496</strain>
    </source>
</reference>
<evidence type="ECO:0000313" key="11">
    <source>
        <dbReference type="Proteomes" id="UP000242180"/>
    </source>
</evidence>
<dbReference type="FunFam" id="3.40.50.150:FF:000092">
    <property type="entry name" value="Leucine carboxyl methyltransferase 1"/>
    <property type="match status" value="1"/>
</dbReference>
<dbReference type="PANTHER" id="PTHR13600">
    <property type="entry name" value="LEUCINE CARBOXYL METHYLTRANSFERASE"/>
    <property type="match status" value="1"/>
</dbReference>
<dbReference type="STRING" id="13706.A0A1X2HTW7"/>
<feature type="binding site" evidence="9">
    <location>
        <position position="83"/>
    </location>
    <ligand>
        <name>S-adenosyl-L-methionine</name>
        <dbReference type="ChEBI" id="CHEBI:59789"/>
    </ligand>
</feature>
<comment type="catalytic activity">
    <reaction evidence="1 8">
        <text>[phosphatase 2A protein]-C-terminal L-leucine + S-adenosyl-L-methionine = [phosphatase 2A protein]-C-terminal L-leucine methyl ester + S-adenosyl-L-homocysteine</text>
        <dbReference type="Rhea" id="RHEA:48544"/>
        <dbReference type="Rhea" id="RHEA-COMP:12134"/>
        <dbReference type="Rhea" id="RHEA-COMP:12135"/>
        <dbReference type="ChEBI" id="CHEBI:57856"/>
        <dbReference type="ChEBI" id="CHEBI:59789"/>
        <dbReference type="ChEBI" id="CHEBI:90516"/>
        <dbReference type="ChEBI" id="CHEBI:90517"/>
        <dbReference type="EC" id="2.1.1.233"/>
    </reaction>
</comment>
<dbReference type="FunCoup" id="A0A1X2HTW7">
    <property type="interactions" value="356"/>
</dbReference>
<comment type="function">
    <text evidence="8">Methylates the carboxyl group of the C-terminal leucine residue of protein phosphatase 2A catalytic subunits to form alpha-leucine ester residues.</text>
</comment>
<protein>
    <recommendedName>
        <fullName evidence="4 8">Leucine carboxyl methyltransferase 1</fullName>
        <ecNumber evidence="3 8">2.1.1.233</ecNumber>
    </recommendedName>
</protein>
<evidence type="ECO:0000256" key="9">
    <source>
        <dbReference type="PIRSR" id="PIRSR016305-1"/>
    </source>
</evidence>